<keyword evidence="1" id="KW-0812">Transmembrane</keyword>
<name>A0ABX7G4Z7_9GAMM</name>
<evidence type="ECO:0000256" key="1">
    <source>
        <dbReference type="SAM" id="Phobius"/>
    </source>
</evidence>
<dbReference type="EMBL" id="CP069213">
    <property type="protein sequence ID" value="QRH02374.1"/>
    <property type="molecule type" value="Genomic_DNA"/>
</dbReference>
<gene>
    <name evidence="2" type="ORF">JQC75_02815</name>
</gene>
<keyword evidence="3" id="KW-1185">Reference proteome</keyword>
<dbReference type="RefSeq" id="WP_203325989.1">
    <property type="nucleotide sequence ID" value="NZ_CP069213.1"/>
</dbReference>
<sequence>MSFIDWKVTLGILQPFISLVSLSPFLAWRVLVMKKYITMLSAAALSTVFAVPFYMSHVENKQQEETPKLAICEPFPDCIIYRVDDNGELTQER</sequence>
<keyword evidence="1" id="KW-0472">Membrane</keyword>
<proteinExistence type="predicted"/>
<feature type="transmembrane region" description="Helical" evidence="1">
    <location>
        <begin position="12"/>
        <end position="31"/>
    </location>
</feature>
<evidence type="ECO:0000313" key="2">
    <source>
        <dbReference type="EMBL" id="QRH02374.1"/>
    </source>
</evidence>
<evidence type="ECO:0000313" key="3">
    <source>
        <dbReference type="Proteomes" id="UP000596252"/>
    </source>
</evidence>
<protein>
    <submittedName>
        <fullName evidence="2">Uncharacterized protein</fullName>
    </submittedName>
</protein>
<keyword evidence="1" id="KW-1133">Transmembrane helix</keyword>
<organism evidence="2 3">
    <name type="scientific">Shewanella litorisediminis</name>
    <dbReference type="NCBI Taxonomy" id="1173586"/>
    <lineage>
        <taxon>Bacteria</taxon>
        <taxon>Pseudomonadati</taxon>
        <taxon>Pseudomonadota</taxon>
        <taxon>Gammaproteobacteria</taxon>
        <taxon>Alteromonadales</taxon>
        <taxon>Shewanellaceae</taxon>
        <taxon>Shewanella</taxon>
    </lineage>
</organism>
<reference evidence="2 3" key="1">
    <citation type="journal article" date="2012" name="Antonie Van Leeuwenhoek">
        <title>Shewanella litorisediminis sp. nov., a gammaproteobacterium isolated from a tidal flat sediment.</title>
        <authorList>
            <person name="Lee M.H."/>
            <person name="Yoon J.H."/>
        </authorList>
    </citation>
    <scope>NUCLEOTIDE SEQUENCE [LARGE SCALE GENOMIC DNA]</scope>
    <source>
        <strain evidence="2 3">SMK1-12</strain>
    </source>
</reference>
<dbReference type="Proteomes" id="UP000596252">
    <property type="component" value="Chromosome"/>
</dbReference>
<accession>A0ABX7G4Z7</accession>